<comment type="caution">
    <text evidence="5">Lacks conserved residue(s) required for the propagation of feature annotation.</text>
</comment>
<dbReference type="GO" id="GO:0003723">
    <property type="term" value="F:RNA binding"/>
    <property type="evidence" value="ECO:0007669"/>
    <property type="project" value="UniProtKB-UniRule"/>
</dbReference>
<gene>
    <name evidence="7" type="ORF">EAH_00067580</name>
</gene>
<dbReference type="Gene3D" id="3.40.50.150">
    <property type="entry name" value="Vaccinia Virus protein VP39"/>
    <property type="match status" value="1"/>
</dbReference>
<protein>
    <recommendedName>
        <fullName evidence="6">rRNA adenine N(6)-methyltransferase</fullName>
        <ecNumber evidence="6">2.1.1.-</ecNumber>
    </recommendedName>
</protein>
<dbReference type="OrthoDB" id="74991at2759"/>
<dbReference type="Proteomes" id="UP000018050">
    <property type="component" value="Unassembled WGS sequence"/>
</dbReference>
<evidence type="ECO:0000313" key="7">
    <source>
        <dbReference type="EMBL" id="CDI82772.1"/>
    </source>
</evidence>
<comment type="similarity">
    <text evidence="5 6">Belongs to the class I-like SAM-binding methyltransferase superfamily. rRNA adenine N(6)-methyltransferase family.</text>
</comment>
<dbReference type="GO" id="GO:0000179">
    <property type="term" value="F:rRNA (adenine-N6,N6-)-dimethyltransferase activity"/>
    <property type="evidence" value="ECO:0007669"/>
    <property type="project" value="UniProtKB-UniRule"/>
</dbReference>
<keyword evidence="6" id="KW-0698">rRNA processing</keyword>
<feature type="non-terminal residue" evidence="7">
    <location>
        <position position="180"/>
    </location>
</feature>
<dbReference type="EMBL" id="HG672750">
    <property type="protein sequence ID" value="CDI82772.1"/>
    <property type="molecule type" value="Genomic_DNA"/>
</dbReference>
<name>U6GT83_EIMAC</name>
<dbReference type="RefSeq" id="XP_013247947.1">
    <property type="nucleotide sequence ID" value="XM_013392493.1"/>
</dbReference>
<proteinExistence type="inferred from homology"/>
<feature type="binding site" evidence="5">
    <location>
        <position position="1"/>
    </location>
    <ligand>
        <name>S-adenosyl-L-methionine</name>
        <dbReference type="ChEBI" id="CHEBI:59789"/>
    </ligand>
</feature>
<reference evidence="7" key="2">
    <citation type="submission" date="2013-10" db="EMBL/GenBank/DDBJ databases">
        <authorList>
            <person name="Aslett M."/>
        </authorList>
    </citation>
    <scope>NUCLEOTIDE SEQUENCE</scope>
    <source>
        <strain evidence="7">Houghton</strain>
    </source>
</reference>
<dbReference type="EC" id="2.1.1.-" evidence="6"/>
<evidence type="ECO:0000256" key="1">
    <source>
        <dbReference type="ARBA" id="ARBA00022603"/>
    </source>
</evidence>
<evidence type="ECO:0000256" key="6">
    <source>
        <dbReference type="RuleBase" id="RU362106"/>
    </source>
</evidence>
<dbReference type="GeneID" id="25274828"/>
<evidence type="ECO:0000313" key="8">
    <source>
        <dbReference type="Proteomes" id="UP000018050"/>
    </source>
</evidence>
<dbReference type="AlphaFoldDB" id="U6GT83"/>
<sequence length="180" mass="20554">MFQEEFGERLLAQPGDPKYCRLAANAQLFAKITRVCKVDKNSFRPPPKVNSVIVKIVPKKEILPVDFREWNGLLRICFSRKRKTLRSIFKKPSVLSFLEQNHKICSALTNTTPVGGSSFKELCLGVLEAVKLDEKRSVSISTNEFFNLLLEFHKKKIYFQSAAELQTNTINDDLQANPYS</sequence>
<evidence type="ECO:0000256" key="5">
    <source>
        <dbReference type="PROSITE-ProRule" id="PRU01026"/>
    </source>
</evidence>
<dbReference type="PANTHER" id="PTHR11727">
    <property type="entry name" value="DIMETHYLADENOSINE TRANSFERASE"/>
    <property type="match status" value="1"/>
</dbReference>
<dbReference type="VEuPathDB" id="ToxoDB:EAH_00067580"/>
<keyword evidence="1 5" id="KW-0489">Methyltransferase</keyword>
<keyword evidence="4 5" id="KW-0694">RNA-binding</keyword>
<evidence type="ECO:0000256" key="4">
    <source>
        <dbReference type="ARBA" id="ARBA00022884"/>
    </source>
</evidence>
<dbReference type="InterPro" id="IPR029063">
    <property type="entry name" value="SAM-dependent_MTases_sf"/>
</dbReference>
<dbReference type="SUPFAM" id="SSF53335">
    <property type="entry name" value="S-adenosyl-L-methionine-dependent methyltransferases"/>
    <property type="match status" value="1"/>
</dbReference>
<keyword evidence="3 5" id="KW-0949">S-adenosyl-L-methionine</keyword>
<dbReference type="PROSITE" id="PS51689">
    <property type="entry name" value="SAM_RNA_A_N6_MT"/>
    <property type="match status" value="1"/>
</dbReference>
<dbReference type="OMA" id="LTRIAFM"/>
<keyword evidence="2 5" id="KW-0808">Transferase</keyword>
<reference evidence="7" key="1">
    <citation type="submission" date="2013-10" db="EMBL/GenBank/DDBJ databases">
        <title>Genomic analysis of the causative agents of coccidiosis in chickens.</title>
        <authorList>
            <person name="Reid A.J."/>
            <person name="Blake D."/>
            <person name="Billington K."/>
            <person name="Browne H."/>
            <person name="Dunn M."/>
            <person name="Hung S."/>
            <person name="Kawahara F."/>
            <person name="Miranda-Saavedra D."/>
            <person name="Mourier T."/>
            <person name="Nagra H."/>
            <person name="Otto T.D."/>
            <person name="Rawlings N."/>
            <person name="Sanchez A."/>
            <person name="Sanders M."/>
            <person name="Subramaniam C."/>
            <person name="Tay Y."/>
            <person name="Dear P."/>
            <person name="Doerig C."/>
            <person name="Gruber A."/>
            <person name="Parkinson J."/>
            <person name="Shirley M."/>
            <person name="Wan K.L."/>
            <person name="Berriman M."/>
            <person name="Tomley F."/>
            <person name="Pain A."/>
        </authorList>
    </citation>
    <scope>NUCLEOTIDE SEQUENCE</scope>
    <source>
        <strain evidence="7">Houghton</strain>
    </source>
</reference>
<evidence type="ECO:0000256" key="3">
    <source>
        <dbReference type="ARBA" id="ARBA00022691"/>
    </source>
</evidence>
<dbReference type="Gene3D" id="1.10.8.480">
    <property type="match status" value="1"/>
</dbReference>
<accession>U6GT83</accession>
<dbReference type="Pfam" id="PF00398">
    <property type="entry name" value="RrnaAD"/>
    <property type="match status" value="1"/>
</dbReference>
<dbReference type="PANTHER" id="PTHR11727:SF7">
    <property type="entry name" value="DIMETHYLADENOSINE TRANSFERASE-RELATED"/>
    <property type="match status" value="1"/>
</dbReference>
<dbReference type="InterPro" id="IPR001737">
    <property type="entry name" value="KsgA/Erm"/>
</dbReference>
<keyword evidence="8" id="KW-1185">Reference proteome</keyword>
<evidence type="ECO:0000256" key="2">
    <source>
        <dbReference type="ARBA" id="ARBA00022679"/>
    </source>
</evidence>
<organism evidence="7 8">
    <name type="scientific">Eimeria acervulina</name>
    <name type="common">Coccidian parasite</name>
    <dbReference type="NCBI Taxonomy" id="5801"/>
    <lineage>
        <taxon>Eukaryota</taxon>
        <taxon>Sar</taxon>
        <taxon>Alveolata</taxon>
        <taxon>Apicomplexa</taxon>
        <taxon>Conoidasida</taxon>
        <taxon>Coccidia</taxon>
        <taxon>Eucoccidiorida</taxon>
        <taxon>Eimeriorina</taxon>
        <taxon>Eimeriidae</taxon>
        <taxon>Eimeria</taxon>
    </lineage>
</organism>